<organism evidence="3 4">
    <name type="scientific">Ectocarpus siliculosus</name>
    <name type="common">Brown alga</name>
    <name type="synonym">Conferva siliculosa</name>
    <dbReference type="NCBI Taxonomy" id="2880"/>
    <lineage>
        <taxon>Eukaryota</taxon>
        <taxon>Sar</taxon>
        <taxon>Stramenopiles</taxon>
        <taxon>Ochrophyta</taxon>
        <taxon>PX clade</taxon>
        <taxon>Phaeophyceae</taxon>
        <taxon>Ectocarpales</taxon>
        <taxon>Ectocarpaceae</taxon>
        <taxon>Ectocarpus</taxon>
    </lineage>
</organism>
<dbReference type="SMART" id="SM00239">
    <property type="entry name" value="C2"/>
    <property type="match status" value="1"/>
</dbReference>
<dbReference type="CDD" id="cd00030">
    <property type="entry name" value="C2"/>
    <property type="match status" value="1"/>
</dbReference>
<evidence type="ECO:0000313" key="4">
    <source>
        <dbReference type="Proteomes" id="UP000002630"/>
    </source>
</evidence>
<keyword evidence="4" id="KW-1185">Reference proteome</keyword>
<dbReference type="SUPFAM" id="SSF49562">
    <property type="entry name" value="C2 domain (Calcium/lipid-binding domain, CaLB)"/>
    <property type="match status" value="1"/>
</dbReference>
<evidence type="ECO:0000256" key="1">
    <source>
        <dbReference type="SAM" id="Phobius"/>
    </source>
</evidence>
<name>D7G8W0_ECTSI</name>
<dbReference type="InParanoid" id="D7G8W0"/>
<accession>D7G8W0</accession>
<gene>
    <name evidence="3" type="ORF">Esi_0092_0046</name>
</gene>
<dbReference type="Proteomes" id="UP000002630">
    <property type="component" value="Linkage Group LG10"/>
</dbReference>
<keyword evidence="1" id="KW-0812">Transmembrane</keyword>
<dbReference type="OrthoDB" id="10335662at2759"/>
<dbReference type="EMBL" id="FN649160">
    <property type="protein sequence ID" value="CBJ28128.1"/>
    <property type="molecule type" value="Genomic_DNA"/>
</dbReference>
<evidence type="ECO:0000259" key="2">
    <source>
        <dbReference type="PROSITE" id="PS50004"/>
    </source>
</evidence>
<sequence length="301" mass="32225">MASADVFGDLTVQVLRGINLQNLKAFGTCNPYVLLKMTSSPETKTTGVRESDANPSWHETFIFRNVASTDALQISLMEKEGSREGVVSVRGGVRATEWGFPGVGGGERVLEVTMPCTTDTTGVPNMGTVVLKLQYRAQLKFRAPFGVIKTAAAKTAILTDKAKIDVVVDKVMNVLFKPVAMAEGVAKRLTKAQKIIYGGSAAAVSSAVGGGASMTLLALAVPVLFMALLFLPLTLMGGFFLAVAMLVIMPCVLALGWVVLCSRPVQCRVWMPWLFWAMCKSPILHKALLQPPPHSPSGTQQ</sequence>
<keyword evidence="1" id="KW-0472">Membrane</keyword>
<proteinExistence type="predicted"/>
<dbReference type="InterPro" id="IPR000008">
    <property type="entry name" value="C2_dom"/>
</dbReference>
<dbReference type="PROSITE" id="PS50004">
    <property type="entry name" value="C2"/>
    <property type="match status" value="1"/>
</dbReference>
<reference evidence="3 4" key="1">
    <citation type="journal article" date="2010" name="Nature">
        <title>The Ectocarpus genome and the independent evolution of multicellularity in brown algae.</title>
        <authorList>
            <person name="Cock J.M."/>
            <person name="Sterck L."/>
            <person name="Rouze P."/>
            <person name="Scornet D."/>
            <person name="Allen A.E."/>
            <person name="Amoutzias G."/>
            <person name="Anthouard V."/>
            <person name="Artiguenave F."/>
            <person name="Aury J.M."/>
            <person name="Badger J.H."/>
            <person name="Beszteri B."/>
            <person name="Billiau K."/>
            <person name="Bonnet E."/>
            <person name="Bothwell J.H."/>
            <person name="Bowler C."/>
            <person name="Boyen C."/>
            <person name="Brownlee C."/>
            <person name="Carrano C.J."/>
            <person name="Charrier B."/>
            <person name="Cho G.Y."/>
            <person name="Coelho S.M."/>
            <person name="Collen J."/>
            <person name="Corre E."/>
            <person name="Da Silva C."/>
            <person name="Delage L."/>
            <person name="Delaroque N."/>
            <person name="Dittami S.M."/>
            <person name="Doulbeau S."/>
            <person name="Elias M."/>
            <person name="Farnham G."/>
            <person name="Gachon C.M."/>
            <person name="Gschloessl B."/>
            <person name="Heesch S."/>
            <person name="Jabbari K."/>
            <person name="Jubin C."/>
            <person name="Kawai H."/>
            <person name="Kimura K."/>
            <person name="Kloareg B."/>
            <person name="Kupper F.C."/>
            <person name="Lang D."/>
            <person name="Le Bail A."/>
            <person name="Leblanc C."/>
            <person name="Lerouge P."/>
            <person name="Lohr M."/>
            <person name="Lopez P.J."/>
            <person name="Martens C."/>
            <person name="Maumus F."/>
            <person name="Michel G."/>
            <person name="Miranda-Saavedra D."/>
            <person name="Morales J."/>
            <person name="Moreau H."/>
            <person name="Motomura T."/>
            <person name="Nagasato C."/>
            <person name="Napoli C.A."/>
            <person name="Nelson D.R."/>
            <person name="Nyvall-Collen P."/>
            <person name="Peters A.F."/>
            <person name="Pommier C."/>
            <person name="Potin P."/>
            <person name="Poulain J."/>
            <person name="Quesneville H."/>
            <person name="Read B."/>
            <person name="Rensing S.A."/>
            <person name="Ritter A."/>
            <person name="Rousvoal S."/>
            <person name="Samanta M."/>
            <person name="Samson G."/>
            <person name="Schroeder D.C."/>
            <person name="Segurens B."/>
            <person name="Strittmatter M."/>
            <person name="Tonon T."/>
            <person name="Tregear J.W."/>
            <person name="Valentin K."/>
            <person name="von Dassow P."/>
            <person name="Yamagishi T."/>
            <person name="Van de Peer Y."/>
            <person name="Wincker P."/>
        </authorList>
    </citation>
    <scope>NUCLEOTIDE SEQUENCE [LARGE SCALE GENOMIC DNA]</scope>
    <source>
        <strain evidence="4">Ec32 / CCAP1310/4</strain>
    </source>
</reference>
<dbReference type="EMBL" id="FN649735">
    <property type="protein sequence ID" value="CBJ28128.1"/>
    <property type="molecule type" value="Genomic_DNA"/>
</dbReference>
<protein>
    <recommendedName>
        <fullName evidence="2">C2 domain-containing protein</fullName>
    </recommendedName>
</protein>
<feature type="domain" description="C2" evidence="2">
    <location>
        <begin position="1"/>
        <end position="110"/>
    </location>
</feature>
<dbReference type="Pfam" id="PF00168">
    <property type="entry name" value="C2"/>
    <property type="match status" value="1"/>
</dbReference>
<feature type="transmembrane region" description="Helical" evidence="1">
    <location>
        <begin position="214"/>
        <end position="233"/>
    </location>
</feature>
<dbReference type="AlphaFoldDB" id="D7G8W0"/>
<dbReference type="InterPro" id="IPR035892">
    <property type="entry name" value="C2_domain_sf"/>
</dbReference>
<dbReference type="Gene3D" id="2.60.40.150">
    <property type="entry name" value="C2 domain"/>
    <property type="match status" value="1"/>
</dbReference>
<evidence type="ECO:0000313" key="3">
    <source>
        <dbReference type="EMBL" id="CBJ28128.1"/>
    </source>
</evidence>
<feature type="transmembrane region" description="Helical" evidence="1">
    <location>
        <begin position="239"/>
        <end position="261"/>
    </location>
</feature>
<keyword evidence="1" id="KW-1133">Transmembrane helix</keyword>